<dbReference type="EMBL" id="BMAT01012722">
    <property type="protein sequence ID" value="GFR98079.1"/>
    <property type="molecule type" value="Genomic_DNA"/>
</dbReference>
<gene>
    <name evidence="1" type="ORF">ElyMa_006341200</name>
</gene>
<reference evidence="1 2" key="1">
    <citation type="journal article" date="2021" name="Elife">
        <title>Chloroplast acquisition without the gene transfer in kleptoplastic sea slugs, Plakobranchus ocellatus.</title>
        <authorList>
            <person name="Maeda T."/>
            <person name="Takahashi S."/>
            <person name="Yoshida T."/>
            <person name="Shimamura S."/>
            <person name="Takaki Y."/>
            <person name="Nagai Y."/>
            <person name="Toyoda A."/>
            <person name="Suzuki Y."/>
            <person name="Arimoto A."/>
            <person name="Ishii H."/>
            <person name="Satoh N."/>
            <person name="Nishiyama T."/>
            <person name="Hasebe M."/>
            <person name="Maruyama T."/>
            <person name="Minagawa J."/>
            <person name="Obokata J."/>
            <person name="Shigenobu S."/>
        </authorList>
    </citation>
    <scope>NUCLEOTIDE SEQUENCE [LARGE SCALE GENOMIC DNA]</scope>
</reference>
<organism evidence="1 2">
    <name type="scientific">Elysia marginata</name>
    <dbReference type="NCBI Taxonomy" id="1093978"/>
    <lineage>
        <taxon>Eukaryota</taxon>
        <taxon>Metazoa</taxon>
        <taxon>Spiralia</taxon>
        <taxon>Lophotrochozoa</taxon>
        <taxon>Mollusca</taxon>
        <taxon>Gastropoda</taxon>
        <taxon>Heterobranchia</taxon>
        <taxon>Euthyneura</taxon>
        <taxon>Panpulmonata</taxon>
        <taxon>Sacoglossa</taxon>
        <taxon>Placobranchoidea</taxon>
        <taxon>Plakobranchidae</taxon>
        <taxon>Elysia</taxon>
    </lineage>
</organism>
<dbReference type="AlphaFoldDB" id="A0AAV4HK91"/>
<accession>A0AAV4HK91</accession>
<proteinExistence type="predicted"/>
<evidence type="ECO:0000313" key="2">
    <source>
        <dbReference type="Proteomes" id="UP000762676"/>
    </source>
</evidence>
<sequence>MDAVTTGFSACANLSYTPGSHKLQLALRELWTDHSFTVTVLKAENSGVTFSYQDENVPDEFLLIDVEQNDKRLFVIGEDAYVCLTLDISTKTITFVNNLVPEMIIPAPRYKDITSFRVGHFVTIHEVHILYNQQVGTTNNSPNNGG</sequence>
<comment type="caution">
    <text evidence="1">The sequence shown here is derived from an EMBL/GenBank/DDBJ whole genome shotgun (WGS) entry which is preliminary data.</text>
</comment>
<protein>
    <submittedName>
        <fullName evidence="1">Uncharacterized protein</fullName>
    </submittedName>
</protein>
<keyword evidence="2" id="KW-1185">Reference proteome</keyword>
<name>A0AAV4HK91_9GAST</name>
<evidence type="ECO:0000313" key="1">
    <source>
        <dbReference type="EMBL" id="GFR98079.1"/>
    </source>
</evidence>
<dbReference type="Proteomes" id="UP000762676">
    <property type="component" value="Unassembled WGS sequence"/>
</dbReference>